<comment type="function">
    <text evidence="6">Poorly processive, error-prone DNA polymerase involved in untargeted mutagenesis. Copies undamaged DNA at stalled replication forks, which arise in vivo from mismatched or misaligned primer ends. These misaligned primers can be extended by PolIV. Exhibits no 3'-5' exonuclease (proofreading) activity. May be involved in translesional synthesis, in conjunction with the beta clamp from PolIII.</text>
</comment>
<evidence type="ECO:0000256" key="7">
    <source>
        <dbReference type="ARBA" id="ARBA00049244"/>
    </source>
</evidence>
<evidence type="ECO:0000256" key="2">
    <source>
        <dbReference type="ARBA" id="ARBA00010945"/>
    </source>
</evidence>
<evidence type="ECO:0000256" key="3">
    <source>
        <dbReference type="ARBA" id="ARBA00011245"/>
    </source>
</evidence>
<dbReference type="Gene3D" id="3.40.1170.60">
    <property type="match status" value="1"/>
</dbReference>
<comment type="catalytic activity">
    <reaction evidence="7">
        <text>DNA(n) + a 2'-deoxyribonucleoside 5'-triphosphate = DNA(n+1) + diphosphate</text>
        <dbReference type="Rhea" id="RHEA:22508"/>
        <dbReference type="Rhea" id="RHEA-COMP:17339"/>
        <dbReference type="Rhea" id="RHEA-COMP:17340"/>
        <dbReference type="ChEBI" id="CHEBI:33019"/>
        <dbReference type="ChEBI" id="CHEBI:61560"/>
        <dbReference type="ChEBI" id="CHEBI:173112"/>
        <dbReference type="EC" id="2.7.7.7"/>
    </reaction>
</comment>
<comment type="caution">
    <text evidence="10">The sequence shown here is derived from an EMBL/GenBank/DDBJ whole genome shotgun (WGS) entry which is preliminary data.</text>
</comment>
<sequence>MWFPRLPSERILRRRPVDGPFAVTLSEGNHEKIYCLNAAAEEAGLSRGMGLADARAYVPDLLTRPADRNADAVFLNTLARWATRYTPYAGLDGGDGLVLDISGVPHLFGGEHAMLEDMRIRAERAGLSLHAGFADTRGAAWAMAHFAPGIAAPGKTRHAIAGLPVEALRIEAKAVTALKRLGLNTVSDLSNLPRATLVRRFDMSLLEKLDQATGERGETVSPLAEPPHYGVRMMFPEPIGLLDDVMAALQRLTGRLCDRLKAHEVGVRILSLTMTRADSSAETCELRLARPMRDAIRIVKLFERNVAAIDAGFGIERMRLAASAVEPMPAEQLTSGGPAADEKLADLITRLGARIGLENLSRYCPAESHIPERTFATRPAADEPLLKPWPKPVRPRPLRLFPPEPVTADTARRPPSRFSWRRMRFVTARASGPERLAPEWWRNDPAWHSGLRDYWRVETREGLRLWMFHTPQAPGWHVHGLFA</sequence>
<comment type="similarity">
    <text evidence="2">Belongs to the DNA polymerase type-Y family.</text>
</comment>
<evidence type="ECO:0000259" key="9">
    <source>
        <dbReference type="Pfam" id="PF11799"/>
    </source>
</evidence>
<gene>
    <name evidence="10" type="ORF">EDC90_1001240</name>
</gene>
<organism evidence="10 11">
    <name type="scientific">Martelella mediterranea</name>
    <dbReference type="NCBI Taxonomy" id="293089"/>
    <lineage>
        <taxon>Bacteria</taxon>
        <taxon>Pseudomonadati</taxon>
        <taxon>Pseudomonadota</taxon>
        <taxon>Alphaproteobacteria</taxon>
        <taxon>Hyphomicrobiales</taxon>
        <taxon>Aurantimonadaceae</taxon>
        <taxon>Martelella</taxon>
    </lineage>
</organism>
<dbReference type="Gene3D" id="3.30.70.270">
    <property type="match status" value="1"/>
</dbReference>
<evidence type="ECO:0000256" key="6">
    <source>
        <dbReference type="ARBA" id="ARBA00025589"/>
    </source>
</evidence>
<dbReference type="Pfam" id="PF00817">
    <property type="entry name" value="IMS"/>
    <property type="match status" value="1"/>
</dbReference>
<comment type="subunit">
    <text evidence="3">Monomer.</text>
</comment>
<evidence type="ECO:0000256" key="5">
    <source>
        <dbReference type="ARBA" id="ARBA00022763"/>
    </source>
</evidence>
<evidence type="ECO:0000313" key="11">
    <source>
        <dbReference type="Proteomes" id="UP000295097"/>
    </source>
</evidence>
<dbReference type="PANTHER" id="PTHR35369:SF2">
    <property type="entry name" value="BLR3025 PROTEIN"/>
    <property type="match status" value="1"/>
</dbReference>
<evidence type="ECO:0000313" key="10">
    <source>
        <dbReference type="EMBL" id="TCT45099.1"/>
    </source>
</evidence>
<feature type="domain" description="UmuC" evidence="8">
    <location>
        <begin position="17"/>
        <end position="142"/>
    </location>
</feature>
<name>A0A4R3NWW5_9HYPH</name>
<dbReference type="GO" id="GO:0006281">
    <property type="term" value="P:DNA repair"/>
    <property type="evidence" value="ECO:0007669"/>
    <property type="project" value="InterPro"/>
</dbReference>
<keyword evidence="11" id="KW-1185">Reference proteome</keyword>
<dbReference type="InterPro" id="IPR001126">
    <property type="entry name" value="UmuC"/>
</dbReference>
<dbReference type="InterPro" id="IPR043128">
    <property type="entry name" value="Rev_trsase/Diguanyl_cyclase"/>
</dbReference>
<dbReference type="InterPro" id="IPR017961">
    <property type="entry name" value="DNA_pol_Y-fam_little_finger"/>
</dbReference>
<dbReference type="InterPro" id="IPR043502">
    <property type="entry name" value="DNA/RNA_pol_sf"/>
</dbReference>
<keyword evidence="5" id="KW-0227">DNA damage</keyword>
<dbReference type="EMBL" id="SMAR01000001">
    <property type="protein sequence ID" value="TCT45099.1"/>
    <property type="molecule type" value="Genomic_DNA"/>
</dbReference>
<evidence type="ECO:0000259" key="8">
    <source>
        <dbReference type="Pfam" id="PF00817"/>
    </source>
</evidence>
<dbReference type="GO" id="GO:0003684">
    <property type="term" value="F:damaged DNA binding"/>
    <property type="evidence" value="ECO:0007669"/>
    <property type="project" value="InterPro"/>
</dbReference>
<dbReference type="PANTHER" id="PTHR35369">
    <property type="entry name" value="BLR3025 PROTEIN-RELATED"/>
    <property type="match status" value="1"/>
</dbReference>
<protein>
    <recommendedName>
        <fullName evidence="4">DNA-directed DNA polymerase</fullName>
        <ecNumber evidence="4">2.7.7.7</ecNumber>
    </recommendedName>
</protein>
<dbReference type="EC" id="2.7.7.7" evidence="4"/>
<dbReference type="Proteomes" id="UP000295097">
    <property type="component" value="Unassembled WGS sequence"/>
</dbReference>
<dbReference type="AlphaFoldDB" id="A0A4R3NWW5"/>
<dbReference type="Pfam" id="PF11799">
    <property type="entry name" value="IMS_C"/>
    <property type="match status" value="1"/>
</dbReference>
<dbReference type="SUPFAM" id="SSF56672">
    <property type="entry name" value="DNA/RNA polymerases"/>
    <property type="match status" value="1"/>
</dbReference>
<evidence type="ECO:0000256" key="4">
    <source>
        <dbReference type="ARBA" id="ARBA00012417"/>
    </source>
</evidence>
<reference evidence="10 11" key="1">
    <citation type="submission" date="2019-03" db="EMBL/GenBank/DDBJ databases">
        <title>Freshwater and sediment microbial communities from various areas in North America, analyzing microbe dynamics in response to fracking.</title>
        <authorList>
            <person name="Lamendella R."/>
        </authorList>
    </citation>
    <scope>NUCLEOTIDE SEQUENCE [LARGE SCALE GENOMIC DNA]</scope>
    <source>
        <strain evidence="10 11">175.2</strain>
    </source>
</reference>
<accession>A0A4R3NWW5</accession>
<dbReference type="InterPro" id="IPR050356">
    <property type="entry name" value="SulA_CellDiv_inhibitor"/>
</dbReference>
<comment type="cofactor">
    <cofactor evidence="1">
        <name>Mg(2+)</name>
        <dbReference type="ChEBI" id="CHEBI:18420"/>
    </cofactor>
</comment>
<proteinExistence type="inferred from homology"/>
<evidence type="ECO:0000256" key="1">
    <source>
        <dbReference type="ARBA" id="ARBA00001946"/>
    </source>
</evidence>
<feature type="domain" description="DNA polymerase Y-family little finger" evidence="9">
    <location>
        <begin position="229"/>
        <end position="334"/>
    </location>
</feature>
<dbReference type="CDD" id="cd03468">
    <property type="entry name" value="PolY_like"/>
    <property type="match status" value="1"/>
</dbReference>